<reference evidence="1 2" key="1">
    <citation type="submission" date="2019-06" db="EMBL/GenBank/DDBJ databases">
        <title>Draft genomes of female and male turbot (Scophthalmus maximus).</title>
        <authorList>
            <person name="Xu H."/>
            <person name="Xu X.-W."/>
            <person name="Shao C."/>
            <person name="Chen S."/>
        </authorList>
    </citation>
    <scope>NUCLEOTIDE SEQUENCE [LARGE SCALE GENOMIC DNA]</scope>
    <source>
        <strain evidence="1">Ysfricsl-2016a</strain>
        <tissue evidence="1">Blood</tissue>
    </source>
</reference>
<evidence type="ECO:0000313" key="2">
    <source>
        <dbReference type="Proteomes" id="UP000438429"/>
    </source>
</evidence>
<organism evidence="1 2">
    <name type="scientific">Scophthalmus maximus</name>
    <name type="common">Turbot</name>
    <name type="synonym">Psetta maxima</name>
    <dbReference type="NCBI Taxonomy" id="52904"/>
    <lineage>
        <taxon>Eukaryota</taxon>
        <taxon>Metazoa</taxon>
        <taxon>Chordata</taxon>
        <taxon>Craniata</taxon>
        <taxon>Vertebrata</taxon>
        <taxon>Euteleostomi</taxon>
        <taxon>Actinopterygii</taxon>
        <taxon>Neopterygii</taxon>
        <taxon>Teleostei</taxon>
        <taxon>Neoteleostei</taxon>
        <taxon>Acanthomorphata</taxon>
        <taxon>Carangaria</taxon>
        <taxon>Pleuronectiformes</taxon>
        <taxon>Pleuronectoidei</taxon>
        <taxon>Scophthalmidae</taxon>
        <taxon>Scophthalmus</taxon>
    </lineage>
</organism>
<comment type="caution">
    <text evidence="1">The sequence shown here is derived from an EMBL/GenBank/DDBJ whole genome shotgun (WGS) entry which is preliminary data.</text>
</comment>
<name>A0A6A4RPB8_SCOMX</name>
<evidence type="ECO:0000313" key="1">
    <source>
        <dbReference type="EMBL" id="KAF0022139.1"/>
    </source>
</evidence>
<dbReference type="Proteomes" id="UP000438429">
    <property type="component" value="Unassembled WGS sequence"/>
</dbReference>
<protein>
    <submittedName>
        <fullName evidence="1">Uncharacterized protein</fullName>
    </submittedName>
</protein>
<dbReference type="EMBL" id="VEVO01000088">
    <property type="protein sequence ID" value="KAF0022139.1"/>
    <property type="molecule type" value="Genomic_DNA"/>
</dbReference>
<proteinExistence type="predicted"/>
<sequence length="74" mass="8751">MKRDERLWQGDCKDFNLCQTHPQKQYAHLQRPLLKVDVKNRAQLLQLPIFHNPELANLGRSFSCSPYQQQESTL</sequence>
<accession>A0A6A4RPB8</accession>
<gene>
    <name evidence="1" type="ORF">F2P81_025608</name>
</gene>
<dbReference type="AlphaFoldDB" id="A0A6A4RPB8"/>